<dbReference type="SUPFAM" id="SSF53335">
    <property type="entry name" value="S-adenosyl-L-methionine-dependent methyltransferases"/>
    <property type="match status" value="1"/>
</dbReference>
<dbReference type="GO" id="GO:0046983">
    <property type="term" value="F:protein dimerization activity"/>
    <property type="evidence" value="ECO:0007669"/>
    <property type="project" value="InterPro"/>
</dbReference>
<dbReference type="InterPro" id="IPR016461">
    <property type="entry name" value="COMT-like"/>
</dbReference>
<dbReference type="InterPro" id="IPR001077">
    <property type="entry name" value="COMT_C"/>
</dbReference>
<dbReference type="InterPro" id="IPR036388">
    <property type="entry name" value="WH-like_DNA-bd_sf"/>
</dbReference>
<dbReference type="GO" id="GO:0032259">
    <property type="term" value="P:methylation"/>
    <property type="evidence" value="ECO:0007669"/>
    <property type="project" value="UniProtKB-KW"/>
</dbReference>
<protein>
    <submittedName>
        <fullName evidence="7">Class I SAM-dependent methyltransferase</fullName>
    </submittedName>
</protein>
<keyword evidence="1 7" id="KW-0489">Methyltransferase</keyword>
<dbReference type="PANTHER" id="PTHR43712:SF2">
    <property type="entry name" value="O-METHYLTRANSFERASE CICE"/>
    <property type="match status" value="1"/>
</dbReference>
<name>A0A7S7SNS5_PALFE</name>
<dbReference type="InterPro" id="IPR036390">
    <property type="entry name" value="WH_DNA-bd_sf"/>
</dbReference>
<dbReference type="InterPro" id="IPR029063">
    <property type="entry name" value="SAM-dependent_MTases_sf"/>
</dbReference>
<dbReference type="InterPro" id="IPR012967">
    <property type="entry name" value="COMT_dimerisation"/>
</dbReference>
<reference evidence="7 8" key="1">
    <citation type="submission" date="2020-10" db="EMBL/GenBank/DDBJ databases">
        <title>Complete genome sequence of Paludibaculum fermentans P105T, a facultatively anaerobic acidobacterium capable of dissimilatory Fe(III) reduction.</title>
        <authorList>
            <person name="Dedysh S.N."/>
            <person name="Beletsky A.V."/>
            <person name="Kulichevskaya I.S."/>
            <person name="Mardanov A.V."/>
            <person name="Ravin N.V."/>
        </authorList>
    </citation>
    <scope>NUCLEOTIDE SEQUENCE [LARGE SCALE GENOMIC DNA]</scope>
    <source>
        <strain evidence="7 8">P105</strain>
    </source>
</reference>
<evidence type="ECO:0000256" key="3">
    <source>
        <dbReference type="ARBA" id="ARBA00022691"/>
    </source>
</evidence>
<evidence type="ECO:0000259" key="6">
    <source>
        <dbReference type="Pfam" id="PF08100"/>
    </source>
</evidence>
<feature type="domain" description="O-methyltransferase C-terminal" evidence="5">
    <location>
        <begin position="174"/>
        <end position="321"/>
    </location>
</feature>
<evidence type="ECO:0000313" key="7">
    <source>
        <dbReference type="EMBL" id="QOY91223.1"/>
    </source>
</evidence>
<evidence type="ECO:0000256" key="2">
    <source>
        <dbReference type="ARBA" id="ARBA00022679"/>
    </source>
</evidence>
<dbReference type="Pfam" id="PF00891">
    <property type="entry name" value="Methyltransf_2"/>
    <property type="match status" value="1"/>
</dbReference>
<dbReference type="PANTHER" id="PTHR43712">
    <property type="entry name" value="PUTATIVE (AFU_ORTHOLOGUE AFUA_4G14580)-RELATED"/>
    <property type="match status" value="1"/>
</dbReference>
<dbReference type="Gene3D" id="3.40.50.150">
    <property type="entry name" value="Vaccinia Virus protein VP39"/>
    <property type="match status" value="1"/>
</dbReference>
<organism evidence="7 8">
    <name type="scientific">Paludibaculum fermentans</name>
    <dbReference type="NCBI Taxonomy" id="1473598"/>
    <lineage>
        <taxon>Bacteria</taxon>
        <taxon>Pseudomonadati</taxon>
        <taxon>Acidobacteriota</taxon>
        <taxon>Terriglobia</taxon>
        <taxon>Bryobacterales</taxon>
        <taxon>Bryobacteraceae</taxon>
        <taxon>Paludibaculum</taxon>
    </lineage>
</organism>
<dbReference type="Proteomes" id="UP000593892">
    <property type="component" value="Chromosome"/>
</dbReference>
<dbReference type="CDD" id="cd02440">
    <property type="entry name" value="AdoMet_MTases"/>
    <property type="match status" value="1"/>
</dbReference>
<dbReference type="AlphaFoldDB" id="A0A7S7SNS5"/>
<proteinExistence type="predicted"/>
<keyword evidence="2 7" id="KW-0808">Transferase</keyword>
<evidence type="ECO:0000256" key="4">
    <source>
        <dbReference type="PIRSR" id="PIRSR005739-1"/>
    </source>
</evidence>
<evidence type="ECO:0000313" key="8">
    <source>
        <dbReference type="Proteomes" id="UP000593892"/>
    </source>
</evidence>
<feature type="domain" description="O-methyltransferase dimerisation" evidence="6">
    <location>
        <begin position="20"/>
        <end position="92"/>
    </location>
</feature>
<dbReference type="KEGG" id="pfer:IRI77_15120"/>
<gene>
    <name evidence="7" type="ORF">IRI77_15120</name>
</gene>
<feature type="active site" description="Proton acceptor" evidence="4">
    <location>
        <position position="249"/>
    </location>
</feature>
<dbReference type="RefSeq" id="WP_194452877.1">
    <property type="nucleotide sequence ID" value="NZ_CP063849.1"/>
</dbReference>
<keyword evidence="8" id="KW-1185">Reference proteome</keyword>
<dbReference type="Gene3D" id="1.10.10.10">
    <property type="entry name" value="Winged helix-like DNA-binding domain superfamily/Winged helix DNA-binding domain"/>
    <property type="match status" value="1"/>
</dbReference>
<sequence>MQPGIAMDPAPNPGLIFENLNAHQRSAALRTAIELDLFRAVGQGPADALTLAARCSASPRGTRILCDFLVIMGLLQKADGIYSHTPTSALFLDPNSPTSLHSTARFLGLSEMKASYDNLTEIVRSGRTTLPGEGSVEPDNPIWVEFAHSMAPMMAPLAGPLGTVVLNGRTGPLRILDIAAGHGLFGIEIAKRHPEAKIVACDWPKVLDVAEENARKAGVAHQFERLPGSAFDVDFGGPYDAVLLTNFLHHFDTPTCTELLKKVRAALKPGGLSATLEFVPNEDRVTPPMPAAFSMVMLISTPGGDAYTFREYEAMHRAAGFTQIEAHPVPHSPHTVVTGIAR</sequence>
<dbReference type="PIRSF" id="PIRSF005739">
    <property type="entry name" value="O-mtase"/>
    <property type="match status" value="1"/>
</dbReference>
<dbReference type="SUPFAM" id="SSF46785">
    <property type="entry name" value="Winged helix' DNA-binding domain"/>
    <property type="match status" value="1"/>
</dbReference>
<dbReference type="Pfam" id="PF08100">
    <property type="entry name" value="Dimerisation"/>
    <property type="match status" value="1"/>
</dbReference>
<dbReference type="PROSITE" id="PS51683">
    <property type="entry name" value="SAM_OMT_II"/>
    <property type="match status" value="1"/>
</dbReference>
<dbReference type="EMBL" id="CP063849">
    <property type="protein sequence ID" value="QOY91223.1"/>
    <property type="molecule type" value="Genomic_DNA"/>
</dbReference>
<accession>A0A7S7SNS5</accession>
<evidence type="ECO:0000256" key="1">
    <source>
        <dbReference type="ARBA" id="ARBA00022603"/>
    </source>
</evidence>
<dbReference type="GO" id="GO:0008171">
    <property type="term" value="F:O-methyltransferase activity"/>
    <property type="evidence" value="ECO:0007669"/>
    <property type="project" value="InterPro"/>
</dbReference>
<keyword evidence="3" id="KW-0949">S-adenosyl-L-methionine</keyword>
<evidence type="ECO:0000259" key="5">
    <source>
        <dbReference type="Pfam" id="PF00891"/>
    </source>
</evidence>